<protein>
    <recommendedName>
        <fullName evidence="3">Mitochondrial protein</fullName>
    </recommendedName>
</protein>
<dbReference type="PANTHER" id="PTHR11439:SF515">
    <property type="entry name" value="GAG-POL POLYPROTEIN"/>
    <property type="match status" value="1"/>
</dbReference>
<proteinExistence type="predicted"/>
<evidence type="ECO:0000313" key="2">
    <source>
        <dbReference type="Proteomes" id="UP000886885"/>
    </source>
</evidence>
<dbReference type="Proteomes" id="UP000886885">
    <property type="component" value="Chromosome 12D"/>
</dbReference>
<sequence length="71" mass="8379">MNHLFGSKIEQSNDGLFLSQSLIYLKITRPDITFAVGVVSWFIEKPRKLYLEAVRRILRYVKRNYGSWDIS</sequence>
<name>A0A8X7YXU3_POPTO</name>
<organism evidence="1 2">
    <name type="scientific">Populus tomentosa</name>
    <name type="common">Chinese white poplar</name>
    <dbReference type="NCBI Taxonomy" id="118781"/>
    <lineage>
        <taxon>Eukaryota</taxon>
        <taxon>Viridiplantae</taxon>
        <taxon>Streptophyta</taxon>
        <taxon>Embryophyta</taxon>
        <taxon>Tracheophyta</taxon>
        <taxon>Spermatophyta</taxon>
        <taxon>Magnoliopsida</taxon>
        <taxon>eudicotyledons</taxon>
        <taxon>Gunneridae</taxon>
        <taxon>Pentapetalae</taxon>
        <taxon>rosids</taxon>
        <taxon>fabids</taxon>
        <taxon>Malpighiales</taxon>
        <taxon>Salicaceae</taxon>
        <taxon>Saliceae</taxon>
        <taxon>Populus</taxon>
    </lineage>
</organism>
<dbReference type="PANTHER" id="PTHR11439">
    <property type="entry name" value="GAG-POL-RELATED RETROTRANSPOSON"/>
    <property type="match status" value="1"/>
</dbReference>
<dbReference type="EMBL" id="JAAWWB010000024">
    <property type="protein sequence ID" value="KAG6753055.1"/>
    <property type="molecule type" value="Genomic_DNA"/>
</dbReference>
<keyword evidence="2" id="KW-1185">Reference proteome</keyword>
<accession>A0A8X7YXU3</accession>
<evidence type="ECO:0000313" key="1">
    <source>
        <dbReference type="EMBL" id="KAG6753055.1"/>
    </source>
</evidence>
<evidence type="ECO:0008006" key="3">
    <source>
        <dbReference type="Google" id="ProtNLM"/>
    </source>
</evidence>
<dbReference type="OrthoDB" id="1722146at2759"/>
<dbReference type="AlphaFoldDB" id="A0A8X7YXU3"/>
<gene>
    <name evidence="1" type="ORF">POTOM_043099</name>
</gene>
<comment type="caution">
    <text evidence="1">The sequence shown here is derived from an EMBL/GenBank/DDBJ whole genome shotgun (WGS) entry which is preliminary data.</text>
</comment>
<reference evidence="1" key="1">
    <citation type="journal article" date="2020" name="bioRxiv">
        <title>Hybrid origin of Populus tomentosa Carr. identified through genome sequencing and phylogenomic analysis.</title>
        <authorList>
            <person name="An X."/>
            <person name="Gao K."/>
            <person name="Chen Z."/>
            <person name="Li J."/>
            <person name="Yang X."/>
            <person name="Yang X."/>
            <person name="Zhou J."/>
            <person name="Guo T."/>
            <person name="Zhao T."/>
            <person name="Huang S."/>
            <person name="Miao D."/>
            <person name="Khan W.U."/>
            <person name="Rao P."/>
            <person name="Ye M."/>
            <person name="Lei B."/>
            <person name="Liao W."/>
            <person name="Wang J."/>
            <person name="Ji L."/>
            <person name="Li Y."/>
            <person name="Guo B."/>
            <person name="Mustafa N.S."/>
            <person name="Li S."/>
            <person name="Yun Q."/>
            <person name="Keller S.R."/>
            <person name="Mao J."/>
            <person name="Zhang R."/>
            <person name="Strauss S.H."/>
        </authorList>
    </citation>
    <scope>NUCLEOTIDE SEQUENCE</scope>
    <source>
        <strain evidence="1">GM15</strain>
        <tissue evidence="1">Leaf</tissue>
    </source>
</reference>